<comment type="caution">
    <text evidence="3">The sequence shown here is derived from an EMBL/GenBank/DDBJ whole genome shotgun (WGS) entry which is preliminary data.</text>
</comment>
<sequence>MQFKKFIAGAAITAAALGSMAAPAFAERPAYGEQPGYSKASDCGSAHGSFAYFDGDTNLGVKSLGPGTPVYHGGATGQEPGATGYNNSHTDCQS</sequence>
<name>A0A0G0F4Y1_9BACT</name>
<evidence type="ECO:0000313" key="4">
    <source>
        <dbReference type="Proteomes" id="UP000034492"/>
    </source>
</evidence>
<feature type="compositionally biased region" description="Polar residues" evidence="1">
    <location>
        <begin position="84"/>
        <end position="94"/>
    </location>
</feature>
<evidence type="ECO:0000313" key="3">
    <source>
        <dbReference type="EMBL" id="KKQ08545.1"/>
    </source>
</evidence>
<feature type="region of interest" description="Disordered" evidence="1">
    <location>
        <begin position="70"/>
        <end position="94"/>
    </location>
</feature>
<dbReference type="AlphaFoldDB" id="A0A0G0F4Y1"/>
<dbReference type="Proteomes" id="UP000034492">
    <property type="component" value="Unassembled WGS sequence"/>
</dbReference>
<gene>
    <name evidence="3" type="ORF">US19_C0022G0006</name>
</gene>
<reference evidence="3 4" key="1">
    <citation type="journal article" date="2015" name="Nature">
        <title>rRNA introns, odd ribosomes, and small enigmatic genomes across a large radiation of phyla.</title>
        <authorList>
            <person name="Brown C.T."/>
            <person name="Hug L.A."/>
            <person name="Thomas B.C."/>
            <person name="Sharon I."/>
            <person name="Castelle C.J."/>
            <person name="Singh A."/>
            <person name="Wilkins M.J."/>
            <person name="Williams K.H."/>
            <person name="Banfield J.F."/>
        </authorList>
    </citation>
    <scope>NUCLEOTIDE SEQUENCE [LARGE SCALE GENOMIC DNA]</scope>
</reference>
<proteinExistence type="predicted"/>
<feature type="chain" id="PRO_5002531868" evidence="2">
    <location>
        <begin position="27"/>
        <end position="94"/>
    </location>
</feature>
<protein>
    <submittedName>
        <fullName evidence="3">Uncharacterized protein</fullName>
    </submittedName>
</protein>
<feature type="signal peptide" evidence="2">
    <location>
        <begin position="1"/>
        <end position="26"/>
    </location>
</feature>
<evidence type="ECO:0000256" key="2">
    <source>
        <dbReference type="SAM" id="SignalP"/>
    </source>
</evidence>
<evidence type="ECO:0000256" key="1">
    <source>
        <dbReference type="SAM" id="MobiDB-lite"/>
    </source>
</evidence>
<keyword evidence="2" id="KW-0732">Signal</keyword>
<dbReference type="EMBL" id="LBSA01000022">
    <property type="protein sequence ID" value="KKQ08545.1"/>
    <property type="molecule type" value="Genomic_DNA"/>
</dbReference>
<accession>A0A0G0F4Y1</accession>
<organism evidence="3 4">
    <name type="scientific">Candidatus Daviesbacteria bacterium GW2011_GWB1_36_5</name>
    <dbReference type="NCBI Taxonomy" id="1618426"/>
    <lineage>
        <taxon>Bacteria</taxon>
        <taxon>Candidatus Daviesiibacteriota</taxon>
    </lineage>
</organism>